<dbReference type="PANTHER" id="PTHR45858">
    <property type="entry name" value="FERM DOMAIN CONTAINING PROTEIN"/>
    <property type="match status" value="1"/>
</dbReference>
<dbReference type="Pfam" id="PF00621">
    <property type="entry name" value="RhoGEF"/>
    <property type="match status" value="1"/>
</dbReference>
<protein>
    <submittedName>
        <fullName evidence="9">Uncharacterized protein</fullName>
    </submittedName>
</protein>
<feature type="compositionally biased region" description="Low complexity" evidence="5">
    <location>
        <begin position="18"/>
        <end position="28"/>
    </location>
</feature>
<evidence type="ECO:0000259" key="7">
    <source>
        <dbReference type="PROSITE" id="PS50010"/>
    </source>
</evidence>
<dbReference type="GO" id="GO:0071944">
    <property type="term" value="C:cell periphery"/>
    <property type="evidence" value="ECO:0007669"/>
    <property type="project" value="UniProtKB-ARBA"/>
</dbReference>
<dbReference type="PROSITE" id="PS50057">
    <property type="entry name" value="FERM_3"/>
    <property type="match status" value="1"/>
</dbReference>
<dbReference type="FunFam" id="2.30.29.30:FF:000002">
    <property type="entry name" value="Band 4.1-like protein 5 isoform 1"/>
    <property type="match status" value="1"/>
</dbReference>
<dbReference type="FunFam" id="2.30.29.30:FF:000046">
    <property type="entry name" value="FERM, RhoGEF and pleckstrin domain-containing protein 1"/>
    <property type="match status" value="1"/>
</dbReference>
<dbReference type="SUPFAM" id="SSF54236">
    <property type="entry name" value="Ubiquitin-like"/>
    <property type="match status" value="1"/>
</dbReference>
<dbReference type="GO" id="GO:0070161">
    <property type="term" value="C:anchoring junction"/>
    <property type="evidence" value="ECO:0007669"/>
    <property type="project" value="UniProtKB-SubCell"/>
</dbReference>
<dbReference type="InterPro" id="IPR000299">
    <property type="entry name" value="FERM_domain"/>
</dbReference>
<dbReference type="Gene3D" id="1.20.900.10">
    <property type="entry name" value="Dbl homology (DH) domain"/>
    <property type="match status" value="1"/>
</dbReference>
<comment type="subcellular location">
    <subcellularLocation>
        <location evidence="1">Cell junction</location>
    </subcellularLocation>
</comment>
<dbReference type="InterPro" id="IPR019749">
    <property type="entry name" value="Band_41_domain"/>
</dbReference>
<dbReference type="OrthoDB" id="9990815at2759"/>
<dbReference type="PRINTS" id="PR00935">
    <property type="entry name" value="BAND41"/>
</dbReference>
<dbReference type="PANTHER" id="PTHR45858:SF5">
    <property type="entry name" value="MOESIN_EZRIN_RADIXIN HOMOLOG 1"/>
    <property type="match status" value="1"/>
</dbReference>
<dbReference type="InterPro" id="IPR001849">
    <property type="entry name" value="PH_domain"/>
</dbReference>
<dbReference type="InterPro" id="IPR051835">
    <property type="entry name" value="RAC1-GEF"/>
</dbReference>
<reference evidence="9" key="1">
    <citation type="submission" date="2021-01" db="UniProtKB">
        <authorList>
            <consortium name="EnsemblMetazoa"/>
        </authorList>
    </citation>
    <scope>IDENTIFICATION</scope>
</reference>
<evidence type="ECO:0000256" key="1">
    <source>
        <dbReference type="ARBA" id="ARBA00004282"/>
    </source>
</evidence>
<dbReference type="PROSITE" id="PS50003">
    <property type="entry name" value="PH_DOMAIN"/>
    <property type="match status" value="2"/>
</dbReference>
<accession>A0A7M7MIP1</accession>
<dbReference type="InterPro" id="IPR041788">
    <property type="entry name" value="FARP1/FARP2/FRMD7_FERM_C"/>
</dbReference>
<dbReference type="Gene3D" id="2.30.29.30">
    <property type="entry name" value="Pleckstrin-homology domain (PH domain)/Phosphotyrosine-binding domain (PTB)"/>
    <property type="match status" value="3"/>
</dbReference>
<evidence type="ECO:0000259" key="6">
    <source>
        <dbReference type="PROSITE" id="PS50003"/>
    </source>
</evidence>
<dbReference type="InterPro" id="IPR019748">
    <property type="entry name" value="FERM_central"/>
</dbReference>
<dbReference type="RefSeq" id="XP_022667845.1">
    <property type="nucleotide sequence ID" value="XM_022812110.1"/>
</dbReference>
<name>A0A7M7MIP1_VARDE</name>
<evidence type="ECO:0000313" key="9">
    <source>
        <dbReference type="EnsemblMetazoa" id="XP_022667845"/>
    </source>
</evidence>
<keyword evidence="10" id="KW-1185">Reference proteome</keyword>
<dbReference type="Pfam" id="PF00373">
    <property type="entry name" value="FERM_M"/>
    <property type="match status" value="1"/>
</dbReference>
<evidence type="ECO:0000256" key="4">
    <source>
        <dbReference type="ARBA" id="ARBA00022949"/>
    </source>
</evidence>
<feature type="domain" description="PH" evidence="6">
    <location>
        <begin position="927"/>
        <end position="1024"/>
    </location>
</feature>
<dbReference type="InterPro" id="IPR035963">
    <property type="entry name" value="FERM_2"/>
</dbReference>
<feature type="domain" description="DH" evidence="7">
    <location>
        <begin position="514"/>
        <end position="716"/>
    </location>
</feature>
<organism evidence="9 10">
    <name type="scientific">Varroa destructor</name>
    <name type="common">Honeybee mite</name>
    <dbReference type="NCBI Taxonomy" id="109461"/>
    <lineage>
        <taxon>Eukaryota</taxon>
        <taxon>Metazoa</taxon>
        <taxon>Ecdysozoa</taxon>
        <taxon>Arthropoda</taxon>
        <taxon>Chelicerata</taxon>
        <taxon>Arachnida</taxon>
        <taxon>Acari</taxon>
        <taxon>Parasitiformes</taxon>
        <taxon>Mesostigmata</taxon>
        <taxon>Gamasina</taxon>
        <taxon>Dermanyssoidea</taxon>
        <taxon>Varroidae</taxon>
        <taxon>Varroa</taxon>
    </lineage>
</organism>
<proteinExistence type="predicted"/>
<dbReference type="Pfam" id="PF08736">
    <property type="entry name" value="FA"/>
    <property type="match status" value="1"/>
</dbReference>
<evidence type="ECO:0000259" key="8">
    <source>
        <dbReference type="PROSITE" id="PS50057"/>
    </source>
</evidence>
<dbReference type="InterPro" id="IPR000219">
    <property type="entry name" value="DH_dom"/>
</dbReference>
<dbReference type="KEGG" id="vde:111253129"/>
<feature type="region of interest" description="Disordered" evidence="5">
    <location>
        <begin position="398"/>
        <end position="439"/>
    </location>
</feature>
<dbReference type="InterPro" id="IPR011993">
    <property type="entry name" value="PH-like_dom_sf"/>
</dbReference>
<dbReference type="FunFam" id="1.20.80.10:FF:000005">
    <property type="entry name" value="FERM, RhoGEF and pleckstrin domain-containing protein 1"/>
    <property type="match status" value="1"/>
</dbReference>
<dbReference type="SUPFAM" id="SSF47031">
    <property type="entry name" value="Second domain of FERM"/>
    <property type="match status" value="1"/>
</dbReference>
<dbReference type="Gene3D" id="1.20.80.10">
    <property type="match status" value="1"/>
</dbReference>
<dbReference type="EnsemblMetazoa" id="XM_022812110">
    <property type="protein sequence ID" value="XP_022667845"/>
    <property type="gene ID" value="LOC111253129"/>
</dbReference>
<dbReference type="SMART" id="SM01195">
    <property type="entry name" value="FA"/>
    <property type="match status" value="1"/>
</dbReference>
<dbReference type="CDD" id="cd14473">
    <property type="entry name" value="FERM_B-lobe"/>
    <property type="match status" value="1"/>
</dbReference>
<dbReference type="GO" id="GO:0048731">
    <property type="term" value="P:system development"/>
    <property type="evidence" value="ECO:0007669"/>
    <property type="project" value="UniProtKB-ARBA"/>
</dbReference>
<dbReference type="InParanoid" id="A0A7M7MIP1"/>
<dbReference type="Pfam" id="PF00169">
    <property type="entry name" value="PH"/>
    <property type="match status" value="2"/>
</dbReference>
<dbReference type="CDD" id="cd13235">
    <property type="entry name" value="PH2_FARP1-like"/>
    <property type="match status" value="1"/>
</dbReference>
<dbReference type="SUPFAM" id="SSF48065">
    <property type="entry name" value="DBL homology domain (DH-domain)"/>
    <property type="match status" value="1"/>
</dbReference>
<evidence type="ECO:0000256" key="2">
    <source>
        <dbReference type="ARBA" id="ARBA00022658"/>
    </source>
</evidence>
<dbReference type="Pfam" id="PF09380">
    <property type="entry name" value="FERM_C"/>
    <property type="match status" value="1"/>
</dbReference>
<dbReference type="SMART" id="SM00295">
    <property type="entry name" value="B41"/>
    <property type="match status" value="1"/>
</dbReference>
<feature type="domain" description="FERM" evidence="8">
    <location>
        <begin position="46"/>
        <end position="332"/>
    </location>
</feature>
<feature type="compositionally biased region" description="Basic and acidic residues" evidence="5">
    <location>
        <begin position="411"/>
        <end position="425"/>
    </location>
</feature>
<dbReference type="GO" id="GO:0009887">
    <property type="term" value="P:animal organ morphogenesis"/>
    <property type="evidence" value="ECO:0007669"/>
    <property type="project" value="UniProtKB-ARBA"/>
</dbReference>
<dbReference type="InterPro" id="IPR029071">
    <property type="entry name" value="Ubiquitin-like_domsf"/>
</dbReference>
<evidence type="ECO:0000313" key="10">
    <source>
        <dbReference type="Proteomes" id="UP000594260"/>
    </source>
</evidence>
<dbReference type="SMART" id="SM00325">
    <property type="entry name" value="RhoGEF"/>
    <property type="match status" value="1"/>
</dbReference>
<dbReference type="InterPro" id="IPR035899">
    <property type="entry name" value="DBL_dom_sf"/>
</dbReference>
<dbReference type="SMART" id="SM00233">
    <property type="entry name" value="PH"/>
    <property type="match status" value="2"/>
</dbReference>
<dbReference type="Proteomes" id="UP000594260">
    <property type="component" value="Unplaced"/>
</dbReference>
<dbReference type="PROSITE" id="PS00660">
    <property type="entry name" value="FERM_1"/>
    <property type="match status" value="1"/>
</dbReference>
<dbReference type="SMART" id="SM01196">
    <property type="entry name" value="FERM_C"/>
    <property type="match status" value="1"/>
</dbReference>
<dbReference type="AlphaFoldDB" id="A0A7M7MIP1"/>
<dbReference type="InterPro" id="IPR018979">
    <property type="entry name" value="FERM_N"/>
</dbReference>
<dbReference type="InterPro" id="IPR014847">
    <property type="entry name" value="FA"/>
</dbReference>
<keyword evidence="2" id="KW-0344">Guanine-nucleotide releasing factor</keyword>
<dbReference type="InterPro" id="IPR019747">
    <property type="entry name" value="FERM_CS"/>
</dbReference>
<dbReference type="InterPro" id="IPR018980">
    <property type="entry name" value="FERM_PH-like_C"/>
</dbReference>
<evidence type="ECO:0000256" key="5">
    <source>
        <dbReference type="SAM" id="MobiDB-lite"/>
    </source>
</evidence>
<dbReference type="SUPFAM" id="SSF50729">
    <property type="entry name" value="PH domain-like"/>
    <property type="match status" value="3"/>
</dbReference>
<evidence type="ECO:0000256" key="3">
    <source>
        <dbReference type="ARBA" id="ARBA00022737"/>
    </source>
</evidence>
<dbReference type="CDD" id="cd01220">
    <property type="entry name" value="PH1_FARP1-like"/>
    <property type="match status" value="1"/>
</dbReference>
<keyword evidence="3" id="KW-0677">Repeat</keyword>
<dbReference type="InterPro" id="IPR014352">
    <property type="entry name" value="FERM/acyl-CoA-bd_prot_sf"/>
</dbReference>
<dbReference type="Pfam" id="PF09379">
    <property type="entry name" value="FERM_N"/>
    <property type="match status" value="1"/>
</dbReference>
<dbReference type="Gene3D" id="3.10.20.90">
    <property type="entry name" value="Phosphatidylinositol 3-kinase Catalytic Subunit, Chain A, domain 1"/>
    <property type="match status" value="1"/>
</dbReference>
<feature type="domain" description="PH" evidence="6">
    <location>
        <begin position="743"/>
        <end position="841"/>
    </location>
</feature>
<keyword evidence="4" id="KW-0965">Cell junction</keyword>
<feature type="region of interest" description="Disordered" evidence="5">
    <location>
        <begin position="1"/>
        <end position="35"/>
    </location>
</feature>
<dbReference type="GeneID" id="111253129"/>
<dbReference type="CDD" id="cd13193">
    <property type="entry name" value="FERM_C_FARP1-like"/>
    <property type="match status" value="1"/>
</dbReference>
<sequence>MAVDKTANHRTANRAPGQQSLQQQQQQQDAELANGAAQPVVSKELQAVDVKFLDDHVETFQVAARADGQVLFDKVCHVLNILEREYFGLEYQDTQGTRYWLDYGKRMGDQLGLGNRPQPMMEFAVKFYVPDPAQLEEEHTRYLFALQIKKDLASGDLPVPEDVAALLCSYIVQATFGDFMVSECADGEYLSRTKFLPTQTRKFEEAVMSHHRRHFGQSPLDAELNLLDHVRKCDLYGVKMVAAKDTQDIPLNLAVAHMGLLVLQSTTRINTFSWNSIRKLSFKRKRFLIKFHPSEGYGYYKKVEEFTFASRNAAKSFWKRCIENHCFFRLSELPKSPSRHKTRIFSRGSSFRYSGRTQKQIIEQVRESGDLARRPFTRSVSLRHTLLPAPPKCVRRSLIAPPPASTSSPIVEEKRFSDPPGERRSISSRNSATELNKTDLRNDHIVHRGNIEKRSSIIKDANANSVRIITDQNRNGVFVDSELCRNLFLELHSTPMDNRLNSFDRRASLQKQETSYYVSKELLMTERTYRRDLEIITFWFRDHFDDDKGHKSISSADESEELTTEFIGRLFQLLDPINKLHGRLLRDLEHRIAAMEGRPVTGTNSFEGVGSLLLEYSSVLAHYKAYASELPALLEAYEKAFNQNTSFRCTIESFETNKVCYVPLALLFTRPLHRLLHYSRACTKLTKFYSSDHPDRAFCEEVIEKLKPIIAGMAAQVHQAKNQVKLMELERDLSGVDSILEKQFLREGSLMKLSKKGYQQRMFFLFSDCLVYANKINDDPGLRFRAHGQIQLKGVMVEVSEPRVGMEHCFTIYAPHRALMVAAPSEAERERWIVAIQRAVDACSSPEDDINAYSTLQSCASSDDGLSSVGAASNRSSIASSHQILNPAVIAQLSKSNQYPRCNTTLHVCWLRQISVSREDYERAGLSHHMSGYLLRKFKHSTGWQKLWIVFSDFSLFFYKSYQDTTPLACLPLLGYNVSTPNVEDAIEKQFVLKLQFKAHTYFFRAESDYTFQRWLEAIGSVTV</sequence>
<dbReference type="OMA" id="HKHMPED"/>
<dbReference type="GO" id="GO:0005085">
    <property type="term" value="F:guanyl-nucleotide exchange factor activity"/>
    <property type="evidence" value="ECO:0007669"/>
    <property type="project" value="UniProtKB-KW"/>
</dbReference>
<dbReference type="PROSITE" id="PS50010">
    <property type="entry name" value="DH_2"/>
    <property type="match status" value="1"/>
</dbReference>